<dbReference type="EMBL" id="LR796468">
    <property type="protein sequence ID" value="CAB4146675.1"/>
    <property type="molecule type" value="Genomic_DNA"/>
</dbReference>
<name>A0A6J5MHX6_9CAUD</name>
<evidence type="ECO:0000313" key="4">
    <source>
        <dbReference type="EMBL" id="CAB4146675.1"/>
    </source>
</evidence>
<evidence type="ECO:0000313" key="2">
    <source>
        <dbReference type="EMBL" id="CAB4126704.1"/>
    </source>
</evidence>
<dbReference type="EMBL" id="LR797304">
    <property type="protein sequence ID" value="CAB4200620.1"/>
    <property type="molecule type" value="Genomic_DNA"/>
</dbReference>
<accession>A0A6J5MHX6</accession>
<organism evidence="4">
    <name type="scientific">uncultured Caudovirales phage</name>
    <dbReference type="NCBI Taxonomy" id="2100421"/>
    <lineage>
        <taxon>Viruses</taxon>
        <taxon>Duplodnaviria</taxon>
        <taxon>Heunggongvirae</taxon>
        <taxon>Uroviricota</taxon>
        <taxon>Caudoviricetes</taxon>
        <taxon>Peduoviridae</taxon>
        <taxon>Maltschvirus</taxon>
        <taxon>Maltschvirus maltsch</taxon>
    </lineage>
</organism>
<protein>
    <submittedName>
        <fullName evidence="4">Uncharacterized protein</fullName>
    </submittedName>
</protein>
<sequence length="920" mass="99244">MSDQIIIGATKGLKLNVLPFNIDNEAFATLFNFYAWRGRIKKKRGTAFLGQLQKQIQSVATATPPLSWQIGTITTLDGSGNGSANLITLLSLGVNSSKASIGYRLNSSSSSPFSLSDGTNTFTEPTIPNGTLVGTPAGTGTINYATGALTITGGAAGGTLIGKYSYFPGLVVLGLEDFSSTVATMNFPILIAFDEDFSYQVNQSTVNVFFYNVNYYKVTNTPFSWSGTDYMQFWSTNYSGAFWATNGKPGLNFKLLTNVAGVSVTQLSATTVSININTNGLVLNDVIWINEVTGTIGTGSGSTANQNINGQTGYVTVTGANTITVTFDGTHGSTLANFQVGATGANGIAQYLTATISAQDGIKWYDGDPTGGTGLPTTTSFGWVNFAPPLTAAQVSIDNTPQGTYYLVGALAIVPFKDRLLFVGPIIQTSTGSPITLQDTILWSWNGTPFYAGLVPVNQTSNVIAYYVDQTGAGGYLPAGIPNPITTVSNNEDVLLIGFGGDGRKTRFVYTGNDLQPFLFYNINSELPSTATFSAITLDSGAIDLGNYGIAMTDQQSSQRIDLDIPDNVFQISSLNHGTQRINAARDFFREWIYFSYPPNNTGQPTIVFPTQTFLYNYREASWAIFYESYTKHGFYRPQVKRTWRTTGFPSWIAWTEPWISGSSAAFFTNVVAGNAEGYVVIKDRGTSECISGTIANVTATAGGITQITSVNHCVQQNDYLLITGCLGLTGINNIIGQVQIVIDASNFTIDIPFPTGTYEGLGKFSRLCQPLLQTKQFPFYWKEGRQTRLGVQRYLLDATASGQVTLNIYLSQDPEDAWNNPTVNVPPNSLEYSQILYTCPEGTNLGLTPANVNLQMPIASATTTTQKQIWHRVNTSLQGDTVQIGITLSDAQMRNINLVNSEITLHGMQLTVDKGPLLS</sequence>
<proteinExistence type="predicted"/>
<evidence type="ECO:0000313" key="3">
    <source>
        <dbReference type="EMBL" id="CAB4132354.1"/>
    </source>
</evidence>
<evidence type="ECO:0000313" key="5">
    <source>
        <dbReference type="EMBL" id="CAB4200620.1"/>
    </source>
</evidence>
<dbReference type="EMBL" id="LR796149">
    <property type="protein sequence ID" value="CAB4121558.1"/>
    <property type="molecule type" value="Genomic_DNA"/>
</dbReference>
<gene>
    <name evidence="5" type="ORF">UFOVP1357_57</name>
    <name evidence="1" type="ORF">UFOVP18_15</name>
    <name evidence="3" type="ORF">UFOVP258_8</name>
    <name evidence="4" type="ORF">UFOVP502_58</name>
    <name evidence="2" type="ORF">UFOVP82_17</name>
</gene>
<evidence type="ECO:0000313" key="1">
    <source>
        <dbReference type="EMBL" id="CAB4121558.1"/>
    </source>
</evidence>
<dbReference type="EMBL" id="LR796264">
    <property type="protein sequence ID" value="CAB4132354.1"/>
    <property type="molecule type" value="Genomic_DNA"/>
</dbReference>
<reference evidence="4" key="1">
    <citation type="submission" date="2020-04" db="EMBL/GenBank/DDBJ databases">
        <authorList>
            <person name="Chiriac C."/>
            <person name="Salcher M."/>
            <person name="Ghai R."/>
            <person name="Kavagutti S V."/>
        </authorList>
    </citation>
    <scope>NUCLEOTIDE SEQUENCE</scope>
</reference>
<dbReference type="EMBL" id="LR796201">
    <property type="protein sequence ID" value="CAB4126704.1"/>
    <property type="molecule type" value="Genomic_DNA"/>
</dbReference>